<evidence type="ECO:0000259" key="3">
    <source>
        <dbReference type="PROSITE" id="PS51371"/>
    </source>
</evidence>
<evidence type="ECO:0000313" key="4">
    <source>
        <dbReference type="EMBL" id="SDR13525.1"/>
    </source>
</evidence>
<dbReference type="InterPro" id="IPR000644">
    <property type="entry name" value="CBS_dom"/>
</dbReference>
<dbReference type="EMBL" id="FNKK01000002">
    <property type="protein sequence ID" value="SDR13525.1"/>
    <property type="molecule type" value="Genomic_DNA"/>
</dbReference>
<evidence type="ECO:0000256" key="2">
    <source>
        <dbReference type="PROSITE-ProRule" id="PRU00703"/>
    </source>
</evidence>
<organism evidence="4 5">
    <name type="scientific">Thermostaphylospora chromogena</name>
    <dbReference type="NCBI Taxonomy" id="35622"/>
    <lineage>
        <taxon>Bacteria</taxon>
        <taxon>Bacillati</taxon>
        <taxon>Actinomycetota</taxon>
        <taxon>Actinomycetes</taxon>
        <taxon>Streptosporangiales</taxon>
        <taxon>Thermomonosporaceae</taxon>
        <taxon>Thermostaphylospora</taxon>
    </lineage>
</organism>
<dbReference type="STRING" id="35622.SAMN04489764_3644"/>
<name>A0A1H1GK28_9ACTN</name>
<accession>A0A1H1GK28</accession>
<feature type="domain" description="CBS" evidence="3">
    <location>
        <begin position="7"/>
        <end position="63"/>
    </location>
</feature>
<reference evidence="4 5" key="1">
    <citation type="submission" date="2016-10" db="EMBL/GenBank/DDBJ databases">
        <authorList>
            <person name="de Groot N.N."/>
        </authorList>
    </citation>
    <scope>NUCLEOTIDE SEQUENCE [LARGE SCALE GENOMIC DNA]</scope>
    <source>
        <strain evidence="4 5">DSM 43794</strain>
    </source>
</reference>
<dbReference type="OrthoDB" id="9799454at2"/>
<dbReference type="RefSeq" id="WP_093260374.1">
    <property type="nucleotide sequence ID" value="NZ_FNKK01000002.1"/>
</dbReference>
<protein>
    <submittedName>
        <fullName evidence="4">CBS domain-containing protein</fullName>
    </submittedName>
</protein>
<sequence>MRIGNIYRPAIFGCRADERLPEVARRMADKEVGALAVVEDNRVVGVITERDLVRAMAERPDPETVRVAEYATTRVETAGLAEDSRDVADRMLRAGFRHMPVTDRGELIGMVSMRDLLAVETWTP</sequence>
<dbReference type="Gene3D" id="3.10.580.10">
    <property type="entry name" value="CBS-domain"/>
    <property type="match status" value="1"/>
</dbReference>
<dbReference type="InterPro" id="IPR046342">
    <property type="entry name" value="CBS_dom_sf"/>
</dbReference>
<dbReference type="SUPFAM" id="SSF54631">
    <property type="entry name" value="CBS-domain pair"/>
    <property type="match status" value="1"/>
</dbReference>
<dbReference type="PROSITE" id="PS51371">
    <property type="entry name" value="CBS"/>
    <property type="match status" value="2"/>
</dbReference>
<dbReference type="Proteomes" id="UP000217103">
    <property type="component" value="Unassembled WGS sequence"/>
</dbReference>
<dbReference type="PANTHER" id="PTHR43080">
    <property type="entry name" value="CBS DOMAIN-CONTAINING PROTEIN CBSX3, MITOCHONDRIAL"/>
    <property type="match status" value="1"/>
</dbReference>
<dbReference type="PANTHER" id="PTHR43080:SF2">
    <property type="entry name" value="CBS DOMAIN-CONTAINING PROTEIN"/>
    <property type="match status" value="1"/>
</dbReference>
<dbReference type="InterPro" id="IPR051257">
    <property type="entry name" value="Diverse_CBS-Domain"/>
</dbReference>
<dbReference type="AlphaFoldDB" id="A0A1H1GK28"/>
<dbReference type="SMART" id="SM00116">
    <property type="entry name" value="CBS"/>
    <property type="match status" value="2"/>
</dbReference>
<evidence type="ECO:0000256" key="1">
    <source>
        <dbReference type="ARBA" id="ARBA00023122"/>
    </source>
</evidence>
<gene>
    <name evidence="4" type="ORF">SAMN04489764_3644</name>
</gene>
<feature type="domain" description="CBS" evidence="3">
    <location>
        <begin position="71"/>
        <end position="124"/>
    </location>
</feature>
<proteinExistence type="predicted"/>
<dbReference type="Pfam" id="PF00571">
    <property type="entry name" value="CBS"/>
    <property type="match status" value="2"/>
</dbReference>
<keyword evidence="5" id="KW-1185">Reference proteome</keyword>
<keyword evidence="1 2" id="KW-0129">CBS domain</keyword>
<evidence type="ECO:0000313" key="5">
    <source>
        <dbReference type="Proteomes" id="UP000217103"/>
    </source>
</evidence>